<evidence type="ECO:0000313" key="1">
    <source>
        <dbReference type="EMBL" id="TFI01736.1"/>
    </source>
</evidence>
<keyword evidence="2" id="KW-1185">Reference proteome</keyword>
<evidence type="ECO:0000313" key="2">
    <source>
        <dbReference type="Proteomes" id="UP000298017"/>
    </source>
</evidence>
<comment type="caution">
    <text evidence="1">The sequence shown here is derived from an EMBL/GenBank/DDBJ whole genome shotgun (WGS) entry which is preliminary data.</text>
</comment>
<organism evidence="1 2">
    <name type="scientific">Kocuria rhizophila</name>
    <dbReference type="NCBI Taxonomy" id="72000"/>
    <lineage>
        <taxon>Bacteria</taxon>
        <taxon>Bacillati</taxon>
        <taxon>Actinomycetota</taxon>
        <taxon>Actinomycetes</taxon>
        <taxon>Micrococcales</taxon>
        <taxon>Micrococcaceae</taxon>
        <taxon>Kocuria</taxon>
    </lineage>
</organism>
<reference evidence="1 2" key="1">
    <citation type="submission" date="2019-03" db="EMBL/GenBank/DDBJ databases">
        <title>Genome Sequencing and Assembly of Various Microbes Isolated from Alder Root Nodule.</title>
        <authorList>
            <person name="Swanson E."/>
            <person name="Sevigny J.L."/>
            <person name="Pesce C."/>
            <person name="Davis I."/>
            <person name="Kleiner V."/>
            <person name="Tisa L."/>
        </authorList>
    </citation>
    <scope>NUCLEOTIDE SEQUENCE [LARGE SCALE GENOMIC DNA]</scope>
    <source>
        <strain evidence="1 2">4R-31</strain>
    </source>
</reference>
<proteinExistence type="predicted"/>
<accession>A0AAX2SC85</accession>
<dbReference type="AlphaFoldDB" id="A0AAX2SC85"/>
<name>A0AAX2SC85_KOCRH</name>
<protein>
    <submittedName>
        <fullName evidence="1">Uncharacterized protein</fullName>
    </submittedName>
</protein>
<sequence length="111" mass="11514">MEDFLAPTVFAPSEDALPAVVLVLLSISSAPAALRASTAVAFVDFLAPDPAFLTASVPEEREVALSLVVVRFDEGAPLPAVPVLGALPVEAAFFEFPDVLDASAPPTEPVR</sequence>
<gene>
    <name evidence="1" type="ORF">E4P33_06345</name>
</gene>
<dbReference type="Proteomes" id="UP000298017">
    <property type="component" value="Unassembled WGS sequence"/>
</dbReference>
<dbReference type="EMBL" id="SPNK01000005">
    <property type="protein sequence ID" value="TFI01736.1"/>
    <property type="molecule type" value="Genomic_DNA"/>
</dbReference>
<dbReference type="RefSeq" id="WP_039101589.1">
    <property type="nucleotide sequence ID" value="NZ_JALXVM010000028.1"/>
</dbReference>